<evidence type="ECO:0000313" key="2">
    <source>
        <dbReference type="EMBL" id="KAG5956906.1"/>
    </source>
</evidence>
<accession>A0A9P7MLN9</accession>
<proteinExistence type="predicted"/>
<name>A0A9P7MLN9_9HYPO</name>
<dbReference type="InterPro" id="IPR002575">
    <property type="entry name" value="Aminoglycoside_PTrfase"/>
</dbReference>
<reference evidence="2" key="1">
    <citation type="journal article" date="2020" name="bioRxiv">
        <title>Whole genome comparisons of ergot fungi reveals the divergence and evolution of species within the genus Claviceps are the result of varying mechanisms driving genome evolution and host range expansion.</title>
        <authorList>
            <person name="Wyka S.A."/>
            <person name="Mondo S.J."/>
            <person name="Liu M."/>
            <person name="Dettman J."/>
            <person name="Nalam V."/>
            <person name="Broders K.D."/>
        </authorList>
    </citation>
    <scope>NUCLEOTIDE SEQUENCE</scope>
    <source>
        <strain evidence="2">CCC 1102</strain>
    </source>
</reference>
<dbReference type="Gene3D" id="3.90.1200.10">
    <property type="match status" value="1"/>
</dbReference>
<feature type="domain" description="Aminoglycoside phosphotransferase" evidence="1">
    <location>
        <begin position="78"/>
        <end position="270"/>
    </location>
</feature>
<dbReference type="EMBL" id="SRPS01000496">
    <property type="protein sequence ID" value="KAG5956906.1"/>
    <property type="molecule type" value="Genomic_DNA"/>
</dbReference>
<sequence>MDETYQPPQLPYFAPQSRLPIPIPSVQDIEREAVVFYERSACRVARYGNHFVIKYGSSVSLTEGENMLFVRHTQPLIAPEVFALFSVNNDKGRRVNYIIMENVVGDGLDQVWATLDTPEKCRIAGELRLQIETLRKIPAPGYFGCIGRRPFEEKMFLTAPGDGLDDGTINGPFETESELNEALVRKLLYKRRRDHAIESDYYRRVLPLVLRGHGVVFTHGDLQQKNIMLKPDGQPVLIDWETAGWYPAYWEYASAMVGCQRFDNDWHEYIPRFMEEYPNEYIWHAKLRVDTQDI</sequence>
<dbReference type="OrthoDB" id="2906425at2759"/>
<dbReference type="Proteomes" id="UP000784919">
    <property type="component" value="Unassembled WGS sequence"/>
</dbReference>
<dbReference type="InterPro" id="IPR051678">
    <property type="entry name" value="AGP_Transferase"/>
</dbReference>
<dbReference type="Pfam" id="PF01636">
    <property type="entry name" value="APH"/>
    <property type="match status" value="1"/>
</dbReference>
<dbReference type="AlphaFoldDB" id="A0A9P7MLN9"/>
<organism evidence="2 3">
    <name type="scientific">Claviceps arundinis</name>
    <dbReference type="NCBI Taxonomy" id="1623583"/>
    <lineage>
        <taxon>Eukaryota</taxon>
        <taxon>Fungi</taxon>
        <taxon>Dikarya</taxon>
        <taxon>Ascomycota</taxon>
        <taxon>Pezizomycotina</taxon>
        <taxon>Sordariomycetes</taxon>
        <taxon>Hypocreomycetidae</taxon>
        <taxon>Hypocreales</taxon>
        <taxon>Clavicipitaceae</taxon>
        <taxon>Claviceps</taxon>
    </lineage>
</organism>
<evidence type="ECO:0000259" key="1">
    <source>
        <dbReference type="Pfam" id="PF01636"/>
    </source>
</evidence>
<dbReference type="InterPro" id="IPR011009">
    <property type="entry name" value="Kinase-like_dom_sf"/>
</dbReference>
<dbReference type="PANTHER" id="PTHR21310:SF48">
    <property type="entry name" value="AMINOGLYCOSIDE PHOSPHOTRANSFERASE DOMAIN-CONTAINING PROTEIN"/>
    <property type="match status" value="1"/>
</dbReference>
<dbReference type="PANTHER" id="PTHR21310">
    <property type="entry name" value="AMINOGLYCOSIDE PHOSPHOTRANSFERASE-RELATED-RELATED"/>
    <property type="match status" value="1"/>
</dbReference>
<dbReference type="SUPFAM" id="SSF56112">
    <property type="entry name" value="Protein kinase-like (PK-like)"/>
    <property type="match status" value="1"/>
</dbReference>
<gene>
    <name evidence="2" type="ORF">E4U56_006234</name>
</gene>
<protein>
    <recommendedName>
        <fullName evidence="1">Aminoglycoside phosphotransferase domain-containing protein</fullName>
    </recommendedName>
</protein>
<comment type="caution">
    <text evidence="2">The sequence shown here is derived from an EMBL/GenBank/DDBJ whole genome shotgun (WGS) entry which is preliminary data.</text>
</comment>
<evidence type="ECO:0000313" key="3">
    <source>
        <dbReference type="Proteomes" id="UP000784919"/>
    </source>
</evidence>